<keyword evidence="13" id="KW-1185">Reference proteome</keyword>
<dbReference type="InterPro" id="IPR005859">
    <property type="entry name" value="CysK"/>
</dbReference>
<dbReference type="GO" id="GO:0004124">
    <property type="term" value="F:cysteine synthase activity"/>
    <property type="evidence" value="ECO:0007669"/>
    <property type="project" value="UniProtKB-EC"/>
</dbReference>
<dbReference type="Gene3D" id="3.40.50.1100">
    <property type="match status" value="2"/>
</dbReference>
<evidence type="ECO:0000259" key="11">
    <source>
        <dbReference type="Pfam" id="PF00291"/>
    </source>
</evidence>
<dbReference type="Proteomes" id="UP001148125">
    <property type="component" value="Unassembled WGS sequence"/>
</dbReference>
<dbReference type="InterPro" id="IPR005856">
    <property type="entry name" value="Cys_synth"/>
</dbReference>
<feature type="domain" description="Tryptophan synthase beta chain-like PALP" evidence="11">
    <location>
        <begin position="8"/>
        <end position="296"/>
    </location>
</feature>
<comment type="similarity">
    <text evidence="3 10">Belongs to the cysteine synthase/cystathionine beta-synthase family.</text>
</comment>
<dbReference type="NCBIfam" id="TIGR01136">
    <property type="entry name" value="cysKM"/>
    <property type="match status" value="1"/>
</dbReference>
<dbReference type="EMBL" id="JAOTPO010000022">
    <property type="protein sequence ID" value="MDE5415849.1"/>
    <property type="molecule type" value="Genomic_DNA"/>
</dbReference>
<keyword evidence="6 10" id="KW-0808">Transferase</keyword>
<keyword evidence="5 10" id="KW-0028">Amino-acid biosynthesis</keyword>
<dbReference type="Pfam" id="PF00291">
    <property type="entry name" value="PALP"/>
    <property type="match status" value="1"/>
</dbReference>
<evidence type="ECO:0000256" key="3">
    <source>
        <dbReference type="ARBA" id="ARBA00007103"/>
    </source>
</evidence>
<keyword evidence="8 10" id="KW-0198">Cysteine biosynthesis</keyword>
<sequence>MRVVNNIADLIGHTPLVKLNRIADKNGAAVYLKLEFFNPSGSVKDRAAYQMIIQAEKDGLLKPGATIIEPTSGNTGIGLAMNAAARGYRAILTMPDTMSQERINILKAYGAEVVLTDGDKKMPGAIEKAHELAKEIPNSFVPMQFENAANPDAHRYTTAVEIKEALDSIGKKLSAFVAASGTGGTITGTGEELKKFYPEATVHVVEPAGSPVLSGGKPGPHKLVGTSPGFIPPILNQQVYNEIKKIEDADAYWATIELAQKEGILVGPSSGAACFAALEVAKKLTPDDVVVAIACDTGERYLSTDLFDFENK</sequence>
<comment type="catalytic activity">
    <reaction evidence="9 10">
        <text>O-acetyl-L-serine + hydrogen sulfide = L-cysteine + acetate</text>
        <dbReference type="Rhea" id="RHEA:14829"/>
        <dbReference type="ChEBI" id="CHEBI:29919"/>
        <dbReference type="ChEBI" id="CHEBI:30089"/>
        <dbReference type="ChEBI" id="CHEBI:35235"/>
        <dbReference type="ChEBI" id="CHEBI:58340"/>
        <dbReference type="EC" id="2.5.1.47"/>
    </reaction>
</comment>
<dbReference type="InterPro" id="IPR001216">
    <property type="entry name" value="P-phosphate_BS"/>
</dbReference>
<dbReference type="InterPro" id="IPR050214">
    <property type="entry name" value="Cys_Synth/Cystath_Beta-Synth"/>
</dbReference>
<dbReference type="InterPro" id="IPR036052">
    <property type="entry name" value="TrpB-like_PALP_sf"/>
</dbReference>
<protein>
    <recommendedName>
        <fullName evidence="4 10">Cysteine synthase</fullName>
        <ecNumber evidence="4 10">2.5.1.47</ecNumber>
    </recommendedName>
</protein>
<dbReference type="PROSITE" id="PS00901">
    <property type="entry name" value="CYS_SYNTHASE"/>
    <property type="match status" value="1"/>
</dbReference>
<dbReference type="RefSeq" id="WP_275120441.1">
    <property type="nucleotide sequence ID" value="NZ_JAOTPO010000022.1"/>
</dbReference>
<evidence type="ECO:0000256" key="9">
    <source>
        <dbReference type="ARBA" id="ARBA00047931"/>
    </source>
</evidence>
<comment type="pathway">
    <text evidence="2">Amino-acid biosynthesis; L-cysteine biosynthesis; L-cysteine from L-serine: step 2/2.</text>
</comment>
<dbReference type="SUPFAM" id="SSF53686">
    <property type="entry name" value="Tryptophan synthase beta subunit-like PLP-dependent enzymes"/>
    <property type="match status" value="1"/>
</dbReference>
<evidence type="ECO:0000256" key="2">
    <source>
        <dbReference type="ARBA" id="ARBA00004962"/>
    </source>
</evidence>
<comment type="caution">
    <text evidence="12">The sequence shown here is derived from an EMBL/GenBank/DDBJ whole genome shotgun (WGS) entry which is preliminary data.</text>
</comment>
<dbReference type="NCBIfam" id="TIGR01139">
    <property type="entry name" value="cysK"/>
    <property type="match status" value="1"/>
</dbReference>
<dbReference type="PANTHER" id="PTHR10314">
    <property type="entry name" value="CYSTATHIONINE BETA-SYNTHASE"/>
    <property type="match status" value="1"/>
</dbReference>
<name>A0ABT5VK80_9BACI</name>
<gene>
    <name evidence="12" type="primary">cysK</name>
    <name evidence="12" type="ORF">N7Z68_21090</name>
</gene>
<dbReference type="CDD" id="cd01561">
    <property type="entry name" value="CBS_like"/>
    <property type="match status" value="1"/>
</dbReference>
<evidence type="ECO:0000256" key="8">
    <source>
        <dbReference type="ARBA" id="ARBA00023192"/>
    </source>
</evidence>
<evidence type="ECO:0000256" key="6">
    <source>
        <dbReference type="ARBA" id="ARBA00022679"/>
    </source>
</evidence>
<evidence type="ECO:0000313" key="13">
    <source>
        <dbReference type="Proteomes" id="UP001148125"/>
    </source>
</evidence>
<keyword evidence="7 10" id="KW-0663">Pyridoxal phosphate</keyword>
<evidence type="ECO:0000256" key="10">
    <source>
        <dbReference type="RuleBase" id="RU003985"/>
    </source>
</evidence>
<proteinExistence type="inferred from homology"/>
<dbReference type="InterPro" id="IPR001926">
    <property type="entry name" value="TrpB-like_PALP"/>
</dbReference>
<accession>A0ABT5VK80</accession>
<organism evidence="12 13">
    <name type="scientific">Alkalihalobacterium chitinilyticum</name>
    <dbReference type="NCBI Taxonomy" id="2980103"/>
    <lineage>
        <taxon>Bacteria</taxon>
        <taxon>Bacillati</taxon>
        <taxon>Bacillota</taxon>
        <taxon>Bacilli</taxon>
        <taxon>Bacillales</taxon>
        <taxon>Bacillaceae</taxon>
        <taxon>Alkalihalobacterium</taxon>
    </lineage>
</organism>
<dbReference type="EC" id="2.5.1.47" evidence="4 10"/>
<evidence type="ECO:0000313" key="12">
    <source>
        <dbReference type="EMBL" id="MDE5415849.1"/>
    </source>
</evidence>
<evidence type="ECO:0000256" key="1">
    <source>
        <dbReference type="ARBA" id="ARBA00001933"/>
    </source>
</evidence>
<evidence type="ECO:0000256" key="4">
    <source>
        <dbReference type="ARBA" id="ARBA00012681"/>
    </source>
</evidence>
<evidence type="ECO:0000256" key="7">
    <source>
        <dbReference type="ARBA" id="ARBA00022898"/>
    </source>
</evidence>
<comment type="cofactor">
    <cofactor evidence="1 10">
        <name>pyridoxal 5'-phosphate</name>
        <dbReference type="ChEBI" id="CHEBI:597326"/>
    </cofactor>
</comment>
<reference evidence="12" key="1">
    <citation type="submission" date="2024-05" db="EMBL/GenBank/DDBJ databases">
        <title>Alkalihalobacillus sp. strain MEB203 novel alkaliphilic bacterium from Lonar Lake, India.</title>
        <authorList>
            <person name="Joshi A."/>
            <person name="Thite S."/>
            <person name="Mengade P."/>
        </authorList>
    </citation>
    <scope>NUCLEOTIDE SEQUENCE</scope>
    <source>
        <strain evidence="12">MEB 203</strain>
    </source>
</reference>
<evidence type="ECO:0000256" key="5">
    <source>
        <dbReference type="ARBA" id="ARBA00022605"/>
    </source>
</evidence>